<name>A0ABR2GV86_9EUKA</name>
<feature type="binding site" evidence="1">
    <location>
        <position position="42"/>
    </location>
    <ligand>
        <name>ATP</name>
        <dbReference type="ChEBI" id="CHEBI:30616"/>
    </ligand>
</feature>
<keyword evidence="1" id="KW-0547">Nucleotide-binding</keyword>
<keyword evidence="5" id="KW-1185">Reference proteome</keyword>
<evidence type="ECO:0000313" key="3">
    <source>
        <dbReference type="EMBL" id="KAK8834592.1"/>
    </source>
</evidence>
<proteinExistence type="predicted"/>
<protein>
    <recommendedName>
        <fullName evidence="2">Protein kinase domain-containing protein</fullName>
    </recommendedName>
</protein>
<sequence length="164" mass="18843">MLSKNKFLDLKNYELLYSIGEGNFSKVYRVKNRTNIKYFAAKVSLSMVNEDTKDSKETLLLFREVNLISLLNHPAKLKFIGYSQTDFEGDSMPTNDSLRSIIQLESQGLSPKEWDATIKLINIYGIASGMTYMNEHKVLHRDLKPENNLVDDFLHPKIADIHSN</sequence>
<dbReference type="PANTHER" id="PTHR24348:SF68">
    <property type="entry name" value="SERINE_THREONINE-PROTEIN KINASE ATG1C"/>
    <property type="match status" value="1"/>
</dbReference>
<dbReference type="InterPro" id="IPR011009">
    <property type="entry name" value="Kinase-like_dom_sf"/>
</dbReference>
<evidence type="ECO:0000313" key="5">
    <source>
        <dbReference type="Proteomes" id="UP001470230"/>
    </source>
</evidence>
<dbReference type="EMBL" id="JAPFFF010000363">
    <property type="protein sequence ID" value="KAK8834592.1"/>
    <property type="molecule type" value="Genomic_DNA"/>
</dbReference>
<dbReference type="InterPro" id="IPR017441">
    <property type="entry name" value="Protein_kinase_ATP_BS"/>
</dbReference>
<reference evidence="4 5" key="1">
    <citation type="submission" date="2024-04" db="EMBL/GenBank/DDBJ databases">
        <title>Tritrichomonas musculus Genome.</title>
        <authorList>
            <person name="Alves-Ferreira E."/>
            <person name="Grigg M."/>
            <person name="Lorenzi H."/>
            <person name="Galac M."/>
        </authorList>
    </citation>
    <scope>NUCLEOTIDE SEQUENCE [LARGE SCALE GENOMIC DNA]</scope>
    <source>
        <strain evidence="4 5">EAF2021</strain>
    </source>
</reference>
<organism evidence="4 5">
    <name type="scientific">Tritrichomonas musculus</name>
    <dbReference type="NCBI Taxonomy" id="1915356"/>
    <lineage>
        <taxon>Eukaryota</taxon>
        <taxon>Metamonada</taxon>
        <taxon>Parabasalia</taxon>
        <taxon>Tritrichomonadida</taxon>
        <taxon>Tritrichomonadidae</taxon>
        <taxon>Tritrichomonas</taxon>
    </lineage>
</organism>
<evidence type="ECO:0000256" key="1">
    <source>
        <dbReference type="PROSITE-ProRule" id="PRU10141"/>
    </source>
</evidence>
<dbReference type="PROSITE" id="PS50011">
    <property type="entry name" value="PROTEIN_KINASE_DOM"/>
    <property type="match status" value="1"/>
</dbReference>
<dbReference type="PROSITE" id="PS00107">
    <property type="entry name" value="PROTEIN_KINASE_ATP"/>
    <property type="match status" value="1"/>
</dbReference>
<feature type="domain" description="Protein kinase" evidence="2">
    <location>
        <begin position="13"/>
        <end position="164"/>
    </location>
</feature>
<keyword evidence="1" id="KW-0067">ATP-binding</keyword>
<dbReference type="Proteomes" id="UP001470230">
    <property type="component" value="Unassembled WGS sequence"/>
</dbReference>
<dbReference type="InterPro" id="IPR000719">
    <property type="entry name" value="Prot_kinase_dom"/>
</dbReference>
<dbReference type="Gene3D" id="1.10.510.10">
    <property type="entry name" value="Transferase(Phosphotransferase) domain 1"/>
    <property type="match status" value="1"/>
</dbReference>
<accession>A0ABR2GV86</accession>
<dbReference type="SUPFAM" id="SSF56112">
    <property type="entry name" value="Protein kinase-like (PK-like)"/>
    <property type="match status" value="1"/>
</dbReference>
<evidence type="ECO:0000259" key="2">
    <source>
        <dbReference type="PROSITE" id="PS50011"/>
    </source>
</evidence>
<dbReference type="InterPro" id="IPR045269">
    <property type="entry name" value="Atg1-like"/>
</dbReference>
<dbReference type="PANTHER" id="PTHR24348">
    <property type="entry name" value="SERINE/THREONINE-PROTEIN KINASE UNC-51-RELATED"/>
    <property type="match status" value="1"/>
</dbReference>
<comment type="caution">
    <text evidence="4">The sequence shown here is derived from an EMBL/GenBank/DDBJ whole genome shotgun (WGS) entry which is preliminary data.</text>
</comment>
<gene>
    <name evidence="3" type="ORF">M9Y10_027277</name>
    <name evidence="4" type="ORF">M9Y10_036385</name>
</gene>
<dbReference type="Pfam" id="PF00069">
    <property type="entry name" value="Pkinase"/>
    <property type="match status" value="1"/>
</dbReference>
<evidence type="ECO:0000313" key="4">
    <source>
        <dbReference type="EMBL" id="KAK8837847.1"/>
    </source>
</evidence>
<dbReference type="EMBL" id="JAPFFF010000058">
    <property type="protein sequence ID" value="KAK8837847.1"/>
    <property type="molecule type" value="Genomic_DNA"/>
</dbReference>